<keyword evidence="2" id="KW-1185">Reference proteome</keyword>
<proteinExistence type="predicted"/>
<comment type="caution">
    <text evidence="1">The sequence shown here is derived from an EMBL/GenBank/DDBJ whole genome shotgun (WGS) entry which is preliminary data.</text>
</comment>
<gene>
    <name evidence="1" type="ORF">FNV43_RR22667</name>
</gene>
<evidence type="ECO:0000313" key="2">
    <source>
        <dbReference type="Proteomes" id="UP000796880"/>
    </source>
</evidence>
<name>A0A8K0DUR0_9ROSA</name>
<reference evidence="1" key="1">
    <citation type="submission" date="2020-03" db="EMBL/GenBank/DDBJ databases">
        <title>A high-quality chromosome-level genome assembly of a woody plant with both climbing and erect habits, Rhamnella rubrinervis.</title>
        <authorList>
            <person name="Lu Z."/>
            <person name="Yang Y."/>
            <person name="Zhu X."/>
            <person name="Sun Y."/>
        </authorList>
    </citation>
    <scope>NUCLEOTIDE SEQUENCE</scope>
    <source>
        <strain evidence="1">BYM</strain>
        <tissue evidence="1">Leaf</tissue>
    </source>
</reference>
<evidence type="ECO:0000313" key="1">
    <source>
        <dbReference type="EMBL" id="KAF3435578.1"/>
    </source>
</evidence>
<sequence>MHRVSAVSMFGRLCGGFLRLVSSIYGLRPCGVHSLLSVCVRRAPRDYPSVIGQLTGGSLKVNTDCGKIRVGSYMDGSATPLTLANLLISFRGGSPKAYKSRWVNQPSLCFQHSIWVSHLREGNTMDASSKIMVSSTGSNSVVVFRDSCTP</sequence>
<organism evidence="1 2">
    <name type="scientific">Rhamnella rubrinervis</name>
    <dbReference type="NCBI Taxonomy" id="2594499"/>
    <lineage>
        <taxon>Eukaryota</taxon>
        <taxon>Viridiplantae</taxon>
        <taxon>Streptophyta</taxon>
        <taxon>Embryophyta</taxon>
        <taxon>Tracheophyta</taxon>
        <taxon>Spermatophyta</taxon>
        <taxon>Magnoliopsida</taxon>
        <taxon>eudicotyledons</taxon>
        <taxon>Gunneridae</taxon>
        <taxon>Pentapetalae</taxon>
        <taxon>rosids</taxon>
        <taxon>fabids</taxon>
        <taxon>Rosales</taxon>
        <taxon>Rhamnaceae</taxon>
        <taxon>rhamnoid group</taxon>
        <taxon>Rhamneae</taxon>
        <taxon>Rhamnella</taxon>
    </lineage>
</organism>
<protein>
    <submittedName>
        <fullName evidence="1">Uncharacterized protein</fullName>
    </submittedName>
</protein>
<dbReference type="AlphaFoldDB" id="A0A8K0DUR0"/>
<dbReference type="EMBL" id="VOIH02000010">
    <property type="protein sequence ID" value="KAF3435578.1"/>
    <property type="molecule type" value="Genomic_DNA"/>
</dbReference>
<accession>A0A8K0DUR0</accession>
<dbReference type="Proteomes" id="UP000796880">
    <property type="component" value="Unassembled WGS sequence"/>
</dbReference>